<dbReference type="Gene3D" id="3.40.430.10">
    <property type="entry name" value="Dihydrofolate Reductase, subunit A"/>
    <property type="match status" value="1"/>
</dbReference>
<comment type="pathway">
    <text evidence="1 7">Cofactor biosynthesis; tetrahydrofolate biosynthesis; 5,6,7,8-tetrahydrofolate from 7,8-dihydrofolate: step 1/1.</text>
</comment>
<evidence type="ECO:0000256" key="6">
    <source>
        <dbReference type="ARBA" id="ARBA00023002"/>
    </source>
</evidence>
<feature type="domain" description="DHFR" evidence="9">
    <location>
        <begin position="1"/>
        <end position="157"/>
    </location>
</feature>
<dbReference type="RefSeq" id="WP_236332826.1">
    <property type="nucleotide sequence ID" value="NZ_JAKIJS010000001.1"/>
</dbReference>
<accession>A0ABS9GX03</accession>
<comment type="catalytic activity">
    <reaction evidence="7">
        <text>(6S)-5,6,7,8-tetrahydrofolate + NADP(+) = 7,8-dihydrofolate + NADPH + H(+)</text>
        <dbReference type="Rhea" id="RHEA:15009"/>
        <dbReference type="ChEBI" id="CHEBI:15378"/>
        <dbReference type="ChEBI" id="CHEBI:57451"/>
        <dbReference type="ChEBI" id="CHEBI:57453"/>
        <dbReference type="ChEBI" id="CHEBI:57783"/>
        <dbReference type="ChEBI" id="CHEBI:58349"/>
        <dbReference type="EC" id="1.5.1.3"/>
    </reaction>
</comment>
<keyword evidence="6 7" id="KW-0560">Oxidoreductase</keyword>
<dbReference type="InterPro" id="IPR001796">
    <property type="entry name" value="DHFR_dom"/>
</dbReference>
<name>A0ABS9GX03_9BACL</name>
<evidence type="ECO:0000256" key="2">
    <source>
        <dbReference type="ARBA" id="ARBA00009539"/>
    </source>
</evidence>
<protein>
    <recommendedName>
        <fullName evidence="3 7">Dihydrofolate reductase</fullName>
        <ecNumber evidence="3 7">1.5.1.3</ecNumber>
    </recommendedName>
</protein>
<gene>
    <name evidence="10" type="ORF">L2716_06255</name>
</gene>
<dbReference type="PIRSF" id="PIRSF000194">
    <property type="entry name" value="DHFR"/>
    <property type="match status" value="1"/>
</dbReference>
<keyword evidence="4 7" id="KW-0554">One-carbon metabolism</keyword>
<evidence type="ECO:0000313" key="10">
    <source>
        <dbReference type="EMBL" id="MCF6137327.1"/>
    </source>
</evidence>
<comment type="similarity">
    <text evidence="2 7 8">Belongs to the dihydrofolate reductase family.</text>
</comment>
<evidence type="ECO:0000259" key="9">
    <source>
        <dbReference type="PROSITE" id="PS51330"/>
    </source>
</evidence>
<dbReference type="Proteomes" id="UP001649381">
    <property type="component" value="Unassembled WGS sequence"/>
</dbReference>
<organism evidence="10 11">
    <name type="scientific">Pseudalkalibacillus berkeleyi</name>
    <dbReference type="NCBI Taxonomy" id="1069813"/>
    <lineage>
        <taxon>Bacteria</taxon>
        <taxon>Bacillati</taxon>
        <taxon>Bacillota</taxon>
        <taxon>Bacilli</taxon>
        <taxon>Bacillales</taxon>
        <taxon>Fictibacillaceae</taxon>
        <taxon>Pseudalkalibacillus</taxon>
    </lineage>
</organism>
<keyword evidence="5 7" id="KW-0521">NADP</keyword>
<evidence type="ECO:0000256" key="5">
    <source>
        <dbReference type="ARBA" id="ARBA00022857"/>
    </source>
</evidence>
<keyword evidence="11" id="KW-1185">Reference proteome</keyword>
<comment type="function">
    <text evidence="7">Key enzyme in folate metabolism. Catalyzes an essential reaction for de novo glycine and purine synthesis, and for DNA precursor synthesis.</text>
</comment>
<dbReference type="EC" id="1.5.1.3" evidence="3 7"/>
<dbReference type="Pfam" id="PF00186">
    <property type="entry name" value="DHFR_1"/>
    <property type="match status" value="1"/>
</dbReference>
<evidence type="ECO:0000256" key="4">
    <source>
        <dbReference type="ARBA" id="ARBA00022563"/>
    </source>
</evidence>
<dbReference type="PROSITE" id="PS00075">
    <property type="entry name" value="DHFR_1"/>
    <property type="match status" value="1"/>
</dbReference>
<dbReference type="InterPro" id="IPR012259">
    <property type="entry name" value="DHFR"/>
</dbReference>
<dbReference type="SUPFAM" id="SSF53597">
    <property type="entry name" value="Dihydrofolate reductase-like"/>
    <property type="match status" value="1"/>
</dbReference>
<sequence length="161" mass="18628">MISLLFAMGSNRVIGKDNDLPWHLPEDLKWFKKVSTGHTIIMGRKTYESIGKPLPNRKNVIVTTDQSYEAEGCVVTHSIEEALQQSGDEKVVIGGTQIFKQVLDQTDRIYMTYIDEEFEGDTFFPELDDSNWILKSKEKGIKDEKNPYDYYFMIYDRKSNA</sequence>
<evidence type="ECO:0000256" key="1">
    <source>
        <dbReference type="ARBA" id="ARBA00004903"/>
    </source>
</evidence>
<dbReference type="EMBL" id="JAKIJS010000001">
    <property type="protein sequence ID" value="MCF6137327.1"/>
    <property type="molecule type" value="Genomic_DNA"/>
</dbReference>
<dbReference type="InterPro" id="IPR024072">
    <property type="entry name" value="DHFR-like_dom_sf"/>
</dbReference>
<dbReference type="CDD" id="cd00209">
    <property type="entry name" value="DHFR"/>
    <property type="match status" value="1"/>
</dbReference>
<dbReference type="PROSITE" id="PS51330">
    <property type="entry name" value="DHFR_2"/>
    <property type="match status" value="1"/>
</dbReference>
<comment type="caution">
    <text evidence="10">The sequence shown here is derived from an EMBL/GenBank/DDBJ whole genome shotgun (WGS) entry which is preliminary data.</text>
</comment>
<reference evidence="10 11" key="1">
    <citation type="submission" date="2022-01" db="EMBL/GenBank/DDBJ databases">
        <title>Alkalihalobacillus sp. EGI L200015, a novel bacterium isolated from a salt lake sediment.</title>
        <authorList>
            <person name="Gao L."/>
            <person name="Fang B.-Z."/>
            <person name="Li W.-J."/>
        </authorList>
    </citation>
    <scope>NUCLEOTIDE SEQUENCE [LARGE SCALE GENOMIC DNA]</scope>
    <source>
        <strain evidence="10 11">KCTC 12718</strain>
    </source>
</reference>
<dbReference type="PANTHER" id="PTHR48069">
    <property type="entry name" value="DIHYDROFOLATE REDUCTASE"/>
    <property type="match status" value="1"/>
</dbReference>
<evidence type="ECO:0000256" key="3">
    <source>
        <dbReference type="ARBA" id="ARBA00012856"/>
    </source>
</evidence>
<proteinExistence type="inferred from homology"/>
<dbReference type="PRINTS" id="PR00070">
    <property type="entry name" value="DHFR"/>
</dbReference>
<dbReference type="PANTHER" id="PTHR48069:SF3">
    <property type="entry name" value="DIHYDROFOLATE REDUCTASE"/>
    <property type="match status" value="1"/>
</dbReference>
<evidence type="ECO:0000256" key="7">
    <source>
        <dbReference type="PIRNR" id="PIRNR000194"/>
    </source>
</evidence>
<evidence type="ECO:0000313" key="11">
    <source>
        <dbReference type="Proteomes" id="UP001649381"/>
    </source>
</evidence>
<dbReference type="InterPro" id="IPR017925">
    <property type="entry name" value="DHFR_CS"/>
</dbReference>
<evidence type="ECO:0000256" key="8">
    <source>
        <dbReference type="RuleBase" id="RU004474"/>
    </source>
</evidence>